<dbReference type="EMBL" id="FLRJ01000636">
    <property type="protein sequence ID" value="SBT74093.1"/>
    <property type="molecule type" value="Genomic_DNA"/>
</dbReference>
<keyword evidence="1" id="KW-1133">Transmembrane helix</keyword>
<dbReference type="OrthoDB" id="383056at2759"/>
<name>A0A1C3KJN7_PLAOA</name>
<dbReference type="AlphaFoldDB" id="A0A1C3KJN7"/>
<organism evidence="2 3">
    <name type="scientific">Plasmodium ovale</name>
    <name type="common">malaria parasite P. ovale</name>
    <dbReference type="NCBI Taxonomy" id="36330"/>
    <lineage>
        <taxon>Eukaryota</taxon>
        <taxon>Sar</taxon>
        <taxon>Alveolata</taxon>
        <taxon>Apicomplexa</taxon>
        <taxon>Aconoidasida</taxon>
        <taxon>Haemosporida</taxon>
        <taxon>Plasmodiidae</taxon>
        <taxon>Plasmodium</taxon>
        <taxon>Plasmodium (Plasmodium)</taxon>
    </lineage>
</organism>
<dbReference type="Proteomes" id="UP000243200">
    <property type="component" value="Unassembled WGS sequence"/>
</dbReference>
<dbReference type="InterPro" id="IPR008780">
    <property type="entry name" value="Plasmodium_Vir"/>
</dbReference>
<evidence type="ECO:0000313" key="2">
    <source>
        <dbReference type="EMBL" id="SBT74093.1"/>
    </source>
</evidence>
<dbReference type="VEuPathDB" id="PlasmoDB:PocGH01_00018300"/>
<gene>
    <name evidence="2" type="primary">PowCR01_000183400</name>
    <name evidence="2" type="ORF">POWCR01_000183400</name>
</gene>
<accession>A0A1C3KJN7</accession>
<keyword evidence="1" id="KW-0472">Membrane</keyword>
<evidence type="ECO:0000256" key="1">
    <source>
        <dbReference type="SAM" id="Phobius"/>
    </source>
</evidence>
<evidence type="ECO:0000313" key="3">
    <source>
        <dbReference type="Proteomes" id="UP000243200"/>
    </source>
</evidence>
<keyword evidence="1" id="KW-0812">Transmembrane</keyword>
<sequence length="308" mass="36544">MAREGEGVEEVEDVEDEEPYIAGDDYYSSVRFFHKYNEDFNTVTAGRNNTEKHGVKCDHINATFFQGSDFSDRCYKVAKYLDHINEEKVEERFDRCKFLNYFLNTDTHFNTFSNHNKTQLFKAYKYLPQSDYTCYSYIECIENEDVLKKLIKLYRLYDSLNHIEKFITSQEGDICNQAKQFASVYWNNEYTCHADYSDGYCIQLKSIEQSFFQHMKDKNCPEAEKILEFIVSHNRTPATVVSCIIILTIPFFLYVLYKFTPFGSWVNTKILKKREIWNNLSEEAELNDPRHENLNLQNSKYSLNYHVV</sequence>
<proteinExistence type="predicted"/>
<protein>
    <submittedName>
        <fullName evidence="2">PIR protein</fullName>
    </submittedName>
</protein>
<feature type="transmembrane region" description="Helical" evidence="1">
    <location>
        <begin position="238"/>
        <end position="257"/>
    </location>
</feature>
<dbReference type="Pfam" id="PF05795">
    <property type="entry name" value="Plasmodium_Vir"/>
    <property type="match status" value="2"/>
</dbReference>
<reference evidence="2 3" key="1">
    <citation type="submission" date="2016-06" db="EMBL/GenBank/DDBJ databases">
        <authorList>
            <consortium name="Pathogen Informatics"/>
        </authorList>
    </citation>
    <scope>NUCLEOTIDE SEQUENCE [LARGE SCALE GENOMIC DNA]</scope>
</reference>
<dbReference type="VEuPathDB" id="PlasmoDB:POWCR01_000183400"/>